<dbReference type="NCBIfam" id="TIGR01906">
    <property type="entry name" value="integ_TIGR01906"/>
    <property type="match status" value="1"/>
</dbReference>
<sequence>MKKAIYYSFGFLLFLIILLNTAQFYSLNNFFYFSEYDKNNVYKNVKYSKEDIKNITYNLTNYLSNSDKKLDYKKVFGIKEIKHMKDVKILFNLGLTIKNLITVVVITIVILSFKDYKNLLYFTNKSLIIVNIFFLFICSLISLSYYNSFTLFHKIFFSNDLWLLNPKESIIINLLPLEFFKHISMYIFITNLIINSIIIILLTYINKKIKKVKV</sequence>
<proteinExistence type="predicted"/>
<dbReference type="Pfam" id="PF07314">
    <property type="entry name" value="Lit"/>
    <property type="match status" value="1"/>
</dbReference>
<dbReference type="AlphaFoldDB" id="A0A1M6P4Q8"/>
<dbReference type="InterPro" id="IPR010178">
    <property type="entry name" value="Lit"/>
</dbReference>
<feature type="transmembrane region" description="Helical" evidence="1">
    <location>
        <begin position="125"/>
        <end position="146"/>
    </location>
</feature>
<keyword evidence="1" id="KW-0812">Transmembrane</keyword>
<keyword evidence="1" id="KW-0472">Membrane</keyword>
<keyword evidence="1" id="KW-1133">Transmembrane helix</keyword>
<reference evidence="3" key="1">
    <citation type="submission" date="2016-11" db="EMBL/GenBank/DDBJ databases">
        <authorList>
            <person name="Varghese N."/>
            <person name="Submissions S."/>
        </authorList>
    </citation>
    <scope>NUCLEOTIDE SEQUENCE [LARGE SCALE GENOMIC DNA]</scope>
    <source>
        <strain evidence="3">DSM 15518</strain>
    </source>
</reference>
<gene>
    <name evidence="2" type="ORF">SAMN02744037_01459</name>
</gene>
<name>A0A1M6P4Q8_9FIRM</name>
<accession>A0A1M6P4Q8</accession>
<feature type="transmembrane region" description="Helical" evidence="1">
    <location>
        <begin position="183"/>
        <end position="205"/>
    </location>
</feature>
<organism evidence="2 3">
    <name type="scientific">Tepidibacter formicigenes DSM 15518</name>
    <dbReference type="NCBI Taxonomy" id="1123349"/>
    <lineage>
        <taxon>Bacteria</taxon>
        <taxon>Bacillati</taxon>
        <taxon>Bacillota</taxon>
        <taxon>Clostridia</taxon>
        <taxon>Peptostreptococcales</taxon>
        <taxon>Peptostreptococcaceae</taxon>
        <taxon>Tepidibacter</taxon>
    </lineage>
</organism>
<dbReference type="Proteomes" id="UP000242497">
    <property type="component" value="Unassembled WGS sequence"/>
</dbReference>
<dbReference type="RefSeq" id="WP_072888662.1">
    <property type="nucleotide sequence ID" value="NZ_FRAE01000028.1"/>
</dbReference>
<evidence type="ECO:0000313" key="3">
    <source>
        <dbReference type="Proteomes" id="UP000242497"/>
    </source>
</evidence>
<dbReference type="STRING" id="1123349.SAMN02744037_01459"/>
<protein>
    <submittedName>
        <fullName evidence="2">Integral membrane protein TIGR01906</fullName>
    </submittedName>
</protein>
<evidence type="ECO:0000256" key="1">
    <source>
        <dbReference type="SAM" id="Phobius"/>
    </source>
</evidence>
<evidence type="ECO:0000313" key="2">
    <source>
        <dbReference type="EMBL" id="SHK02911.1"/>
    </source>
</evidence>
<keyword evidence="3" id="KW-1185">Reference proteome</keyword>
<dbReference type="OrthoDB" id="9813051at2"/>
<feature type="transmembrane region" description="Helical" evidence="1">
    <location>
        <begin position="89"/>
        <end position="113"/>
    </location>
</feature>
<dbReference type="EMBL" id="FRAE01000028">
    <property type="protein sequence ID" value="SHK02911.1"/>
    <property type="molecule type" value="Genomic_DNA"/>
</dbReference>